<gene>
    <name evidence="1" type="ORF">MGLY_26680</name>
</gene>
<name>A0A6I5ZVB3_9FIRM</name>
<dbReference type="Gene3D" id="2.40.70.10">
    <property type="entry name" value="Acid Proteases"/>
    <property type="match status" value="1"/>
</dbReference>
<organism evidence="1 2">
    <name type="scientific">Neomoorella glycerini</name>
    <dbReference type="NCBI Taxonomy" id="55779"/>
    <lineage>
        <taxon>Bacteria</taxon>
        <taxon>Bacillati</taxon>
        <taxon>Bacillota</taxon>
        <taxon>Clostridia</taxon>
        <taxon>Neomoorellales</taxon>
        <taxon>Neomoorellaceae</taxon>
        <taxon>Neomoorella</taxon>
    </lineage>
</organism>
<dbReference type="Pfam" id="PF13975">
    <property type="entry name" value="gag-asp_proteas"/>
    <property type="match status" value="1"/>
</dbReference>
<dbReference type="PROSITE" id="PS00141">
    <property type="entry name" value="ASP_PROTEASE"/>
    <property type="match status" value="1"/>
</dbReference>
<dbReference type="AlphaFoldDB" id="A0A6I5ZVB3"/>
<keyword evidence="1" id="KW-0378">Hydrolase</keyword>
<sequence length="117" mass="12695">MGHVFVNVQLEGASSKEETTMLVDTGATLSTIPRDLADRLGVPRLGPRKVQLADGQELQVEAGVVHVKIDGREAPTTVLILGNEPLLGVETLETLGLKVNPYTRQLEPARAFTLRLR</sequence>
<dbReference type="GO" id="GO:0006508">
    <property type="term" value="P:proteolysis"/>
    <property type="evidence" value="ECO:0007669"/>
    <property type="project" value="UniProtKB-KW"/>
</dbReference>
<keyword evidence="1" id="KW-0645">Protease</keyword>
<proteinExistence type="predicted"/>
<reference evidence="1 2" key="1">
    <citation type="submission" date="2019-11" db="EMBL/GenBank/DDBJ databases">
        <title>Genome sequence of Moorella glycerini DSM11254.</title>
        <authorList>
            <person name="Poehlein A."/>
            <person name="Boeer T."/>
            <person name="Daniel R."/>
        </authorList>
    </citation>
    <scope>NUCLEOTIDE SEQUENCE [LARGE SCALE GENOMIC DNA]</scope>
    <source>
        <strain evidence="1 2">DSM 11254</strain>
    </source>
</reference>
<dbReference type="GO" id="GO:0004190">
    <property type="term" value="F:aspartic-type endopeptidase activity"/>
    <property type="evidence" value="ECO:0007669"/>
    <property type="project" value="InterPro"/>
</dbReference>
<dbReference type="SUPFAM" id="SSF50630">
    <property type="entry name" value="Acid proteases"/>
    <property type="match status" value="1"/>
</dbReference>
<dbReference type="EMBL" id="CP046244">
    <property type="protein sequence ID" value="QGP93261.1"/>
    <property type="molecule type" value="Genomic_DNA"/>
</dbReference>
<dbReference type="InterPro" id="IPR001969">
    <property type="entry name" value="Aspartic_peptidase_AS"/>
</dbReference>
<dbReference type="InterPro" id="IPR022274">
    <property type="entry name" value="Peptidase_asp_AF0612"/>
</dbReference>
<accession>A0A6I5ZVB3</accession>
<dbReference type="RefSeq" id="WP_170291083.1">
    <property type="nucleotide sequence ID" value="NZ_CP046244.1"/>
</dbReference>
<dbReference type="NCBIfam" id="TIGR03698">
    <property type="entry name" value="clan_AA_DTGF"/>
    <property type="match status" value="1"/>
</dbReference>
<dbReference type="Proteomes" id="UP000425916">
    <property type="component" value="Chromosome"/>
</dbReference>
<dbReference type="InterPro" id="IPR021109">
    <property type="entry name" value="Peptidase_aspartic_dom_sf"/>
</dbReference>
<evidence type="ECO:0000313" key="1">
    <source>
        <dbReference type="EMBL" id="QGP93261.1"/>
    </source>
</evidence>
<keyword evidence="2" id="KW-1185">Reference proteome</keyword>
<protein>
    <submittedName>
        <fullName evidence="1">Gag-polyprotein putative aspartyl protease</fullName>
    </submittedName>
</protein>
<evidence type="ECO:0000313" key="2">
    <source>
        <dbReference type="Proteomes" id="UP000425916"/>
    </source>
</evidence>
<dbReference type="CDD" id="cd00303">
    <property type="entry name" value="retropepsin_like"/>
    <property type="match status" value="1"/>
</dbReference>